<keyword evidence="1 2" id="KW-0732">Signal</keyword>
<evidence type="ECO:0000259" key="4">
    <source>
        <dbReference type="Pfam" id="PF11954"/>
    </source>
</evidence>
<evidence type="ECO:0000259" key="3">
    <source>
        <dbReference type="Pfam" id="PF01738"/>
    </source>
</evidence>
<dbReference type="Pfam" id="PF01738">
    <property type="entry name" value="DLH"/>
    <property type="match status" value="1"/>
</dbReference>
<dbReference type="InterPro" id="IPR029058">
    <property type="entry name" value="AB_hydrolase_fold"/>
</dbReference>
<feature type="domain" description="Dienelactone hydrolase" evidence="3">
    <location>
        <begin position="106"/>
        <end position="204"/>
    </location>
</feature>
<gene>
    <name evidence="5" type="ORF">L3X37_13860</name>
</gene>
<dbReference type="InterPro" id="IPR021860">
    <property type="entry name" value="Peptidase_S12_Pab87-rel_C"/>
</dbReference>
<dbReference type="AlphaFoldDB" id="A0AAE3EPT6"/>
<dbReference type="InterPro" id="IPR050955">
    <property type="entry name" value="Plant_Biomass_Hydrol_Est"/>
</dbReference>
<accession>A0AAE3EPT6</accession>
<evidence type="ECO:0000313" key="5">
    <source>
        <dbReference type="EMBL" id="MCF7569435.1"/>
    </source>
</evidence>
<sequence length="322" mass="37280">MKNIFYLLFCALGMQTVMAQQTNEKFIIEEQYLKYLPEQYEDDLEKKWPLLIFLHGSGERGTDIEKVKVHGPPMLAEKGKQFPFIIISPQAKTGWDEDVLYQMITDFIAKNRVDTDRIYLTGLSLGGHGTWNLAQKHPEMFAAIAPICGWGNVEEAWKLRHMPVWCFHGGLDTVVPVSASEDMINALKPINPNVKFTIYPETYHDSWIQAYGDSKLYEWFLRQKKYTHKAIDLPLKTLKQYVGEYDFEMGNYKTKSMVTIENGNLIMKTGQRTTTLIPSSEDTFFIDKNQQTEFKFIKNEAGNVDKILLYYDELVTIPKSKE</sequence>
<feature type="domain" description="Peptidase S12 Pab87-related C-terminal" evidence="4">
    <location>
        <begin position="229"/>
        <end position="310"/>
    </location>
</feature>
<evidence type="ECO:0000256" key="2">
    <source>
        <dbReference type="SAM" id="SignalP"/>
    </source>
</evidence>
<organism evidence="5 6">
    <name type="scientific">Wocania arenilitoris</name>
    <dbReference type="NCBI Taxonomy" id="2044858"/>
    <lineage>
        <taxon>Bacteria</taxon>
        <taxon>Pseudomonadati</taxon>
        <taxon>Bacteroidota</taxon>
        <taxon>Flavobacteriia</taxon>
        <taxon>Flavobacteriales</taxon>
        <taxon>Flavobacteriaceae</taxon>
        <taxon>Wocania</taxon>
    </lineage>
</organism>
<protein>
    <submittedName>
        <fullName evidence="5">Dienelactone hydrolase family protein</fullName>
    </submittedName>
</protein>
<dbReference type="RefSeq" id="WP_237240765.1">
    <property type="nucleotide sequence ID" value="NZ_JAKKDU010000019.1"/>
</dbReference>
<feature type="chain" id="PRO_5042014987" evidence="2">
    <location>
        <begin position="20"/>
        <end position="322"/>
    </location>
</feature>
<dbReference type="PANTHER" id="PTHR43037">
    <property type="entry name" value="UNNAMED PRODUCT-RELATED"/>
    <property type="match status" value="1"/>
</dbReference>
<dbReference type="SUPFAM" id="SSF53474">
    <property type="entry name" value="alpha/beta-Hydrolases"/>
    <property type="match status" value="1"/>
</dbReference>
<name>A0AAE3EPT6_9FLAO</name>
<keyword evidence="6" id="KW-1185">Reference proteome</keyword>
<dbReference type="Pfam" id="PF11954">
    <property type="entry name" value="DUF3471"/>
    <property type="match status" value="1"/>
</dbReference>
<reference evidence="5" key="1">
    <citation type="submission" date="2022-01" db="EMBL/GenBank/DDBJ databases">
        <title>Draft genome sequence of Sabulilitoribacter arenilitoris KCTC 52401.</title>
        <authorList>
            <person name="Oh J.-S."/>
        </authorList>
    </citation>
    <scope>NUCLEOTIDE SEQUENCE</scope>
    <source>
        <strain evidence="5">HMF6543</strain>
    </source>
</reference>
<keyword evidence="5" id="KW-0378">Hydrolase</keyword>
<proteinExistence type="predicted"/>
<dbReference type="Gene3D" id="3.40.50.1820">
    <property type="entry name" value="alpha/beta hydrolase"/>
    <property type="match status" value="1"/>
</dbReference>
<dbReference type="InterPro" id="IPR002925">
    <property type="entry name" value="Dienelactn_hydro"/>
</dbReference>
<dbReference type="PANTHER" id="PTHR43037:SF1">
    <property type="entry name" value="BLL1128 PROTEIN"/>
    <property type="match status" value="1"/>
</dbReference>
<evidence type="ECO:0000256" key="1">
    <source>
        <dbReference type="ARBA" id="ARBA00022729"/>
    </source>
</evidence>
<evidence type="ECO:0000313" key="6">
    <source>
        <dbReference type="Proteomes" id="UP001199795"/>
    </source>
</evidence>
<dbReference type="EMBL" id="JAKKDU010000019">
    <property type="protein sequence ID" value="MCF7569435.1"/>
    <property type="molecule type" value="Genomic_DNA"/>
</dbReference>
<feature type="signal peptide" evidence="2">
    <location>
        <begin position="1"/>
        <end position="19"/>
    </location>
</feature>
<dbReference type="Proteomes" id="UP001199795">
    <property type="component" value="Unassembled WGS sequence"/>
</dbReference>
<comment type="caution">
    <text evidence="5">The sequence shown here is derived from an EMBL/GenBank/DDBJ whole genome shotgun (WGS) entry which is preliminary data.</text>
</comment>
<dbReference type="GO" id="GO:0016787">
    <property type="term" value="F:hydrolase activity"/>
    <property type="evidence" value="ECO:0007669"/>
    <property type="project" value="UniProtKB-KW"/>
</dbReference>